<dbReference type="InterPro" id="IPR021133">
    <property type="entry name" value="HEAT_type_2"/>
</dbReference>
<accession>A0A9P1DWG2</accession>
<dbReference type="InterPro" id="IPR000357">
    <property type="entry name" value="HEAT"/>
</dbReference>
<dbReference type="InterPro" id="IPR016024">
    <property type="entry name" value="ARM-type_fold"/>
</dbReference>
<feature type="repeat" description="HEAT" evidence="3">
    <location>
        <begin position="7"/>
        <end position="43"/>
    </location>
</feature>
<evidence type="ECO:0000256" key="1">
    <source>
        <dbReference type="ARBA" id="ARBA00022737"/>
    </source>
</evidence>
<dbReference type="PROSITE" id="PS50077">
    <property type="entry name" value="HEAT_REPEAT"/>
    <property type="match status" value="1"/>
</dbReference>
<reference evidence="5" key="2">
    <citation type="submission" date="2024-04" db="EMBL/GenBank/DDBJ databases">
        <authorList>
            <person name="Chen Y."/>
            <person name="Shah S."/>
            <person name="Dougan E. K."/>
            <person name="Thang M."/>
            <person name="Chan C."/>
        </authorList>
    </citation>
    <scope>NUCLEOTIDE SEQUENCE [LARGE SCALE GENOMIC DNA]</scope>
</reference>
<protein>
    <recommendedName>
        <fullName evidence="7">HEAT repeat domain-containing protein</fullName>
    </recommendedName>
</protein>
<dbReference type="Pfam" id="PF13646">
    <property type="entry name" value="HEAT_2"/>
    <property type="match status" value="1"/>
</dbReference>
<dbReference type="SUPFAM" id="SSF48371">
    <property type="entry name" value="ARM repeat"/>
    <property type="match status" value="1"/>
</dbReference>
<organism evidence="4">
    <name type="scientific">Cladocopium goreaui</name>
    <dbReference type="NCBI Taxonomy" id="2562237"/>
    <lineage>
        <taxon>Eukaryota</taxon>
        <taxon>Sar</taxon>
        <taxon>Alveolata</taxon>
        <taxon>Dinophyceae</taxon>
        <taxon>Suessiales</taxon>
        <taxon>Symbiodiniaceae</taxon>
        <taxon>Cladocopium</taxon>
    </lineage>
</organism>
<keyword evidence="1" id="KW-0677">Repeat</keyword>
<proteinExistence type="predicted"/>
<dbReference type="EMBL" id="CAMXCT010006600">
    <property type="protein sequence ID" value="CAI4016726.1"/>
    <property type="molecule type" value="Genomic_DNA"/>
</dbReference>
<dbReference type="PANTHER" id="PTHR12697:SF5">
    <property type="entry name" value="DEOXYHYPUSINE HYDROXYLASE"/>
    <property type="match status" value="1"/>
</dbReference>
<sequence length="345" mass="35131">MTKAEDFLPELTKLLGDPDAALRYSVARTMRHLAASLAAQKAALGALLKGDPDVAAAAAYVLGALGSQAADQAPALEALLNSKVEDTSALALSATGAISPLPAALRKPTVAAAETLGLAGVVTAAPRIMELLKSSDSEVRAAAAEALGRLRDESAVPALLLGLKDPSPSVVLACCGALGASKPSPETSAAVAELLEDPHPAVRARAANALAEMGDTQAFVEPIAALLDDKAPPVQVAALRALVSCGEQGQLHAADVCRLAAQGDDRTRVVALQTLSQLGERGAAFATELEPLLDDALPEICLAARRTLEQFKTGRAVPSLPSLPKVQEVPALEPPSAGADFIAVV</sequence>
<dbReference type="SMART" id="SM00567">
    <property type="entry name" value="EZ_HEAT"/>
    <property type="match status" value="4"/>
</dbReference>
<evidence type="ECO:0008006" key="7">
    <source>
        <dbReference type="Google" id="ProtNLM"/>
    </source>
</evidence>
<dbReference type="OrthoDB" id="440497at2759"/>
<dbReference type="EMBL" id="CAMXCT020006600">
    <property type="protein sequence ID" value="CAL1170101.1"/>
    <property type="molecule type" value="Genomic_DNA"/>
</dbReference>
<comment type="function">
    <text evidence="2">Catalyzes the hydroxylation of the N(6)-(4-aminobutyl)-L-lysine intermediate produced by deoxyhypusine synthase/DHPS on a critical lysine of the eukaryotic translation initiation factor 5A/eIF-5A. This is the second step of the post-translational modification of that lysine into an unusual amino acid residue named hypusine. Hypusination is unique to mature eIF-5A factor and is essential for its function.</text>
</comment>
<dbReference type="PANTHER" id="PTHR12697">
    <property type="entry name" value="PBS LYASE HEAT-LIKE PROTEIN"/>
    <property type="match status" value="1"/>
</dbReference>
<dbReference type="GO" id="GO:0016491">
    <property type="term" value="F:oxidoreductase activity"/>
    <property type="evidence" value="ECO:0007669"/>
    <property type="project" value="TreeGrafter"/>
</dbReference>
<name>A0A9P1DWG2_9DINO</name>
<keyword evidence="6" id="KW-1185">Reference proteome</keyword>
<evidence type="ECO:0000256" key="3">
    <source>
        <dbReference type="PROSITE-ProRule" id="PRU00103"/>
    </source>
</evidence>
<dbReference type="AlphaFoldDB" id="A0A9P1DWG2"/>
<dbReference type="Pfam" id="PF02985">
    <property type="entry name" value="HEAT"/>
    <property type="match status" value="1"/>
</dbReference>
<dbReference type="Gene3D" id="1.25.10.10">
    <property type="entry name" value="Leucine-rich Repeat Variant"/>
    <property type="match status" value="3"/>
</dbReference>
<gene>
    <name evidence="4" type="ORF">C1SCF055_LOCUS41432</name>
</gene>
<comment type="caution">
    <text evidence="4">The sequence shown here is derived from an EMBL/GenBank/DDBJ whole genome shotgun (WGS) entry which is preliminary data.</text>
</comment>
<dbReference type="EMBL" id="CAMXCT030006600">
    <property type="protein sequence ID" value="CAL4804038.1"/>
    <property type="molecule type" value="Genomic_DNA"/>
</dbReference>
<dbReference type="InterPro" id="IPR011989">
    <property type="entry name" value="ARM-like"/>
</dbReference>
<reference evidence="4" key="1">
    <citation type="submission" date="2022-10" db="EMBL/GenBank/DDBJ databases">
        <authorList>
            <person name="Chen Y."/>
            <person name="Dougan E. K."/>
            <person name="Chan C."/>
            <person name="Rhodes N."/>
            <person name="Thang M."/>
        </authorList>
    </citation>
    <scope>NUCLEOTIDE SEQUENCE</scope>
</reference>
<evidence type="ECO:0000313" key="4">
    <source>
        <dbReference type="EMBL" id="CAI4016726.1"/>
    </source>
</evidence>
<evidence type="ECO:0000313" key="6">
    <source>
        <dbReference type="Proteomes" id="UP001152797"/>
    </source>
</evidence>
<evidence type="ECO:0000313" key="5">
    <source>
        <dbReference type="EMBL" id="CAL1170101.1"/>
    </source>
</evidence>
<dbReference type="Proteomes" id="UP001152797">
    <property type="component" value="Unassembled WGS sequence"/>
</dbReference>
<evidence type="ECO:0000256" key="2">
    <source>
        <dbReference type="ARBA" id="ARBA00045876"/>
    </source>
</evidence>
<dbReference type="InterPro" id="IPR004155">
    <property type="entry name" value="PBS_lyase_HEAT"/>
</dbReference>